<dbReference type="Proteomes" id="UP000261087">
    <property type="component" value="Unassembled WGS sequence"/>
</dbReference>
<organism evidence="4 5">
    <name type="scientific">Thomasclavelia spiroformis</name>
    <dbReference type="NCBI Taxonomy" id="29348"/>
    <lineage>
        <taxon>Bacteria</taxon>
        <taxon>Bacillati</taxon>
        <taxon>Bacillota</taxon>
        <taxon>Erysipelotrichia</taxon>
        <taxon>Erysipelotrichales</taxon>
        <taxon>Coprobacillaceae</taxon>
        <taxon>Thomasclavelia</taxon>
    </lineage>
</organism>
<dbReference type="SUPFAM" id="SSF55729">
    <property type="entry name" value="Acyl-CoA N-acyltransferases (Nat)"/>
    <property type="match status" value="1"/>
</dbReference>
<keyword evidence="2" id="KW-0012">Acyltransferase</keyword>
<dbReference type="GO" id="GO:0008080">
    <property type="term" value="F:N-acetyltransferase activity"/>
    <property type="evidence" value="ECO:0007669"/>
    <property type="project" value="UniProtKB-ARBA"/>
</dbReference>
<gene>
    <name evidence="4" type="ORF">DXB31_04215</name>
</gene>
<evidence type="ECO:0000313" key="5">
    <source>
        <dbReference type="Proteomes" id="UP000261087"/>
    </source>
</evidence>
<sequence>MMIRKATIQDLDQITKLELKCFPESEAASKENLEARIMTFSNSFWVLEVDNQIVSFINGMITNEKTINDEMFENVTLHNPNGDWQAIFGVDTLPEYQGKGYASILMDAVIKETFEKGCKGCILTCKEKLIGFYEKFGYVNLGISDSKHGGVVWYDMILEFKK</sequence>
<dbReference type="Gene3D" id="3.40.630.30">
    <property type="match status" value="1"/>
</dbReference>
<dbReference type="Pfam" id="PF00583">
    <property type="entry name" value="Acetyltransf_1"/>
    <property type="match status" value="1"/>
</dbReference>
<dbReference type="InterPro" id="IPR016181">
    <property type="entry name" value="Acyl_CoA_acyltransferase"/>
</dbReference>
<name>A0A3E5FR79_9FIRM</name>
<dbReference type="InterPro" id="IPR051635">
    <property type="entry name" value="SNAT-like"/>
</dbReference>
<feature type="domain" description="N-acetyltransferase" evidence="3">
    <location>
        <begin position="1"/>
        <end position="161"/>
    </location>
</feature>
<keyword evidence="1 4" id="KW-0808">Transferase</keyword>
<proteinExistence type="predicted"/>
<dbReference type="AlphaFoldDB" id="A0A3E5FR79"/>
<dbReference type="InterPro" id="IPR000182">
    <property type="entry name" value="GNAT_dom"/>
</dbReference>
<reference evidence="4 5" key="1">
    <citation type="submission" date="2018-08" db="EMBL/GenBank/DDBJ databases">
        <title>A genome reference for cultivated species of the human gut microbiota.</title>
        <authorList>
            <person name="Zou Y."/>
            <person name="Xue W."/>
            <person name="Luo G."/>
        </authorList>
    </citation>
    <scope>NUCLEOTIDE SEQUENCE [LARGE SCALE GENOMIC DNA]</scope>
    <source>
        <strain evidence="4 5">OM02-6</strain>
    </source>
</reference>
<protein>
    <submittedName>
        <fullName evidence="4">GNAT family N-acetyltransferase</fullName>
    </submittedName>
</protein>
<dbReference type="PANTHER" id="PTHR10908:SF0">
    <property type="entry name" value="SEROTONIN N-ACETYLTRANSFERASE"/>
    <property type="match status" value="1"/>
</dbReference>
<evidence type="ECO:0000313" key="4">
    <source>
        <dbReference type="EMBL" id="RGO11508.1"/>
    </source>
</evidence>
<dbReference type="PROSITE" id="PS51186">
    <property type="entry name" value="GNAT"/>
    <property type="match status" value="1"/>
</dbReference>
<evidence type="ECO:0000256" key="2">
    <source>
        <dbReference type="ARBA" id="ARBA00023315"/>
    </source>
</evidence>
<dbReference type="EMBL" id="QSVF01000007">
    <property type="protein sequence ID" value="RGO11508.1"/>
    <property type="molecule type" value="Genomic_DNA"/>
</dbReference>
<dbReference type="CDD" id="cd04301">
    <property type="entry name" value="NAT_SF"/>
    <property type="match status" value="1"/>
</dbReference>
<dbReference type="PANTHER" id="PTHR10908">
    <property type="entry name" value="SEROTONIN N-ACETYLTRANSFERASE"/>
    <property type="match status" value="1"/>
</dbReference>
<accession>A0A3E5FR79</accession>
<evidence type="ECO:0000259" key="3">
    <source>
        <dbReference type="PROSITE" id="PS51186"/>
    </source>
</evidence>
<comment type="caution">
    <text evidence="4">The sequence shown here is derived from an EMBL/GenBank/DDBJ whole genome shotgun (WGS) entry which is preliminary data.</text>
</comment>
<evidence type="ECO:0000256" key="1">
    <source>
        <dbReference type="ARBA" id="ARBA00022679"/>
    </source>
</evidence>